<evidence type="ECO:0000259" key="14">
    <source>
        <dbReference type="PROSITE" id="PS51194"/>
    </source>
</evidence>
<dbReference type="Pfam" id="PF00271">
    <property type="entry name" value="Helicase_C"/>
    <property type="match status" value="1"/>
</dbReference>
<feature type="region of interest" description="Disordered" evidence="12">
    <location>
        <begin position="979"/>
        <end position="1015"/>
    </location>
</feature>
<dbReference type="PROSITE" id="PS51192">
    <property type="entry name" value="HELICASE_ATP_BIND_1"/>
    <property type="match status" value="1"/>
</dbReference>
<evidence type="ECO:0000256" key="7">
    <source>
        <dbReference type="ARBA" id="ARBA00022840"/>
    </source>
</evidence>
<feature type="compositionally biased region" description="Acidic residues" evidence="12">
    <location>
        <begin position="273"/>
        <end position="283"/>
    </location>
</feature>
<dbReference type="PANTHER" id="PTHR45629">
    <property type="entry name" value="SNF2/RAD54 FAMILY MEMBER"/>
    <property type="match status" value="1"/>
</dbReference>
<dbReference type="InterPro" id="IPR001650">
    <property type="entry name" value="Helicase_C-like"/>
</dbReference>
<evidence type="ECO:0000256" key="3">
    <source>
        <dbReference type="ARBA" id="ARBA00022741"/>
    </source>
</evidence>
<feature type="domain" description="Helicase ATP-binding" evidence="13">
    <location>
        <begin position="366"/>
        <end position="542"/>
    </location>
</feature>
<evidence type="ECO:0000313" key="16">
    <source>
        <dbReference type="Proteomes" id="UP001642483"/>
    </source>
</evidence>
<evidence type="ECO:0000256" key="9">
    <source>
        <dbReference type="ARBA" id="ARBA00023204"/>
    </source>
</evidence>
<feature type="coiled-coil region" evidence="11">
    <location>
        <begin position="44"/>
        <end position="147"/>
    </location>
</feature>
<feature type="compositionally biased region" description="Polar residues" evidence="12">
    <location>
        <begin position="247"/>
        <end position="259"/>
    </location>
</feature>
<dbReference type="PROSITE" id="PS51194">
    <property type="entry name" value="HELICASE_CTER"/>
    <property type="match status" value="1"/>
</dbReference>
<keyword evidence="8" id="KW-0238">DNA-binding</keyword>
<dbReference type="EMBL" id="CAWYQH010000001">
    <property type="protein sequence ID" value="CAK8672413.1"/>
    <property type="molecule type" value="Genomic_DNA"/>
</dbReference>
<dbReference type="InterPro" id="IPR049730">
    <property type="entry name" value="SNF2/RAD54-like_C"/>
</dbReference>
<dbReference type="InterPro" id="IPR000330">
    <property type="entry name" value="SNF2_N"/>
</dbReference>
<comment type="similarity">
    <text evidence="2">Belongs to the SNF2/RAD54 helicase family.</text>
</comment>
<dbReference type="Pfam" id="PF25875">
    <property type="entry name" value="WHD_Rad26_CSB"/>
    <property type="match status" value="1"/>
</dbReference>
<evidence type="ECO:0000256" key="8">
    <source>
        <dbReference type="ARBA" id="ARBA00023125"/>
    </source>
</evidence>
<feature type="compositionally biased region" description="Basic and acidic residues" evidence="12">
    <location>
        <begin position="216"/>
        <end position="229"/>
    </location>
</feature>
<keyword evidence="6" id="KW-0347">Helicase</keyword>
<dbReference type="CDD" id="cd22254">
    <property type="entry name" value="CSB_WHD"/>
    <property type="match status" value="1"/>
</dbReference>
<keyword evidence="11" id="KW-0175">Coiled coil</keyword>
<keyword evidence="4" id="KW-0227">DNA damage</keyword>
<evidence type="ECO:0008006" key="17">
    <source>
        <dbReference type="Google" id="ProtNLM"/>
    </source>
</evidence>
<keyword evidence="16" id="KW-1185">Reference proteome</keyword>
<dbReference type="InterPro" id="IPR014001">
    <property type="entry name" value="Helicase_ATP-bd"/>
</dbReference>
<comment type="caution">
    <text evidence="15">The sequence shown here is derived from an EMBL/GenBank/DDBJ whole genome shotgun (WGS) entry which is preliminary data.</text>
</comment>
<evidence type="ECO:0000256" key="1">
    <source>
        <dbReference type="ARBA" id="ARBA00004123"/>
    </source>
</evidence>
<keyword evidence="9" id="KW-0234">DNA repair</keyword>
<dbReference type="Gene3D" id="3.40.50.10810">
    <property type="entry name" value="Tandem AAA-ATPase domain"/>
    <property type="match status" value="1"/>
</dbReference>
<feature type="region of interest" description="Disordered" evidence="12">
    <location>
        <begin position="1067"/>
        <end position="1091"/>
    </location>
</feature>
<proteinExistence type="inferred from homology"/>
<evidence type="ECO:0000256" key="4">
    <source>
        <dbReference type="ARBA" id="ARBA00022763"/>
    </source>
</evidence>
<evidence type="ECO:0000313" key="15">
    <source>
        <dbReference type="EMBL" id="CAK8672413.1"/>
    </source>
</evidence>
<dbReference type="InterPro" id="IPR050496">
    <property type="entry name" value="SNF2_RAD54_helicase_repair"/>
</dbReference>
<reference evidence="15 16" key="1">
    <citation type="submission" date="2024-02" db="EMBL/GenBank/DDBJ databases">
        <authorList>
            <person name="Daric V."/>
            <person name="Darras S."/>
        </authorList>
    </citation>
    <scope>NUCLEOTIDE SEQUENCE [LARGE SCALE GENOMIC DNA]</scope>
</reference>
<dbReference type="InterPro" id="IPR058951">
    <property type="entry name" value="WHD_Rad26_CSB-like"/>
</dbReference>
<feature type="region of interest" description="Disordered" evidence="12">
    <location>
        <begin position="1192"/>
        <end position="1216"/>
    </location>
</feature>
<feature type="domain" description="Helicase C-terminal" evidence="14">
    <location>
        <begin position="691"/>
        <end position="850"/>
    </location>
</feature>
<dbReference type="InterPro" id="IPR027417">
    <property type="entry name" value="P-loop_NTPase"/>
</dbReference>
<feature type="compositionally biased region" description="Polar residues" evidence="12">
    <location>
        <begin position="994"/>
        <end position="1015"/>
    </location>
</feature>
<evidence type="ECO:0000256" key="10">
    <source>
        <dbReference type="ARBA" id="ARBA00023242"/>
    </source>
</evidence>
<evidence type="ECO:0000259" key="13">
    <source>
        <dbReference type="PROSITE" id="PS51192"/>
    </source>
</evidence>
<protein>
    <recommendedName>
        <fullName evidence="17">DNA excision repair protein ERCC-6</fullName>
    </recommendedName>
</protein>
<dbReference type="Proteomes" id="UP001642483">
    <property type="component" value="Unassembled WGS sequence"/>
</dbReference>
<keyword evidence="3" id="KW-0547">Nucleotide-binding</keyword>
<dbReference type="CDD" id="cd18793">
    <property type="entry name" value="SF2_C_SNF"/>
    <property type="match status" value="1"/>
</dbReference>
<organism evidence="15 16">
    <name type="scientific">Clavelina lepadiformis</name>
    <name type="common">Light-bulb sea squirt</name>
    <name type="synonym">Ascidia lepadiformis</name>
    <dbReference type="NCBI Taxonomy" id="159417"/>
    <lineage>
        <taxon>Eukaryota</taxon>
        <taxon>Metazoa</taxon>
        <taxon>Chordata</taxon>
        <taxon>Tunicata</taxon>
        <taxon>Ascidiacea</taxon>
        <taxon>Aplousobranchia</taxon>
        <taxon>Clavelinidae</taxon>
        <taxon>Clavelina</taxon>
    </lineage>
</organism>
<feature type="region of interest" description="Disordered" evidence="12">
    <location>
        <begin position="210"/>
        <end position="283"/>
    </location>
</feature>
<dbReference type="Pfam" id="PF00176">
    <property type="entry name" value="SNF2-rel_dom"/>
    <property type="match status" value="1"/>
</dbReference>
<dbReference type="SUPFAM" id="SSF52540">
    <property type="entry name" value="P-loop containing nucleoside triphosphate hydrolases"/>
    <property type="match status" value="2"/>
</dbReference>
<dbReference type="Gene3D" id="3.40.50.300">
    <property type="entry name" value="P-loop containing nucleotide triphosphate hydrolases"/>
    <property type="match status" value="1"/>
</dbReference>
<sequence>MDSVECESDPDVVSHQDSELELIPGVDIYDANILQKGIVEKFNKAFLEKQAHDLLKKIESIKRDIRNINILLEQTEKQRSHISSKNYSEVSLLKLKSLNSQIQKYQQRLRSLSTNLDKTQFSLHLLNDEANKNLKEKTEANNVLSNQEITRTSTASVLDIDFSSAKTLKERKVLIKRGLATPTPLAVPAKKLKTTKPAIKLDGTFGDSLFSNDTDNLQKKSKQPEKPLKNNEQSSPIKKKQKEKLSASDNLCLSPTKASNVKKETKESKKDEDDYVPSDDYGECDDVELEEELDQKLPCRRRVIVDDANPKNHQKRLAHYKKQLLKDMQEGYEEPEDKILPGGLKVPGRIWQRLYKYQKTGVKWLWELHTQQTGGILGDEMGLGKTIQVIAFLAALQKSKVHDYDASYNYHGLGPVLIVAPATVMHQWVRELHSWAPSLRVAILHNSGTHKGSQSALIDNMTLSRGILVTSYERVRLALENLLSKSWHYVILDEGHKIRNPEATITHSVKMFATPHRIILSGSPIQNHLRELWSLFDFVFPGKLGTLQVFMEQFSVPIIQGGYANASEIQVQTAYKCACMLRNTIAPYLLRRLKQDVQSHIKLPEKRDQVLFCSLTDQQVEVYQNYLNSDSVESILRGSLKIFVGLIHLRKICNHPDLYTGGHKLLAGEEIPGPDDEKRFGHWKRSGKMIVVESLLRIWKKQKKKVLLFTQSKMMLDVLEDFIKSQNYTYLTMHGGSAISSRQPMINKFNSDPNIFVFILTTRVGGLGVNLIGADRVILYDPDWNPSTDSQAQERAWRIGQKKQVTIYRLLTTGTIEEKIYHRQIFKHFMSNRILKDPKQRRFFKANSLHELFTLGDQTTDDKKSKTETAAIFAGTGSEIQLQRNSNSHNRKALSHITRKLVTDVAYKNVSQMSILLTNKSKAFNRNKNLEANGDIDDDIPPVCTSEETGLKDNQQSFSTSFANSTVTSTSQDHLSSLTKSSLQSFEPDRSNEPCCSSSSTKYNDNNPEFLSNDFIKSTPNETIESEKDQIVGDVESNGVLETQSSLGKRSLKDSYLKVLEKFKQNKAKSIPKPSNKSAKKKNKPDVDGEAVKNVVRKSKFKQQKDDEGNNKADEYVLSKLLNKGVHSAMQHNVIMNSANSDYAIVESEASRVAKEAVRNLRLSRQQYQYPSASRKKFGKTVKRKKVAAKKYDTTNSSDDDETIDGPFKSSSGPCSSADLLKRMKLRNHIEKPIESSDEEEFSDLDDKDLTNDDLLVRSLASFISSRPGKEVSTSQVMANFKEKVSISQAPNFRSMLHQICWKVNDTDGECSWKLKPEFH</sequence>
<dbReference type="SMART" id="SM00490">
    <property type="entry name" value="HELICc"/>
    <property type="match status" value="1"/>
</dbReference>
<evidence type="ECO:0000256" key="6">
    <source>
        <dbReference type="ARBA" id="ARBA00022806"/>
    </source>
</evidence>
<dbReference type="PANTHER" id="PTHR45629:SF7">
    <property type="entry name" value="DNA EXCISION REPAIR PROTEIN ERCC-6-RELATED"/>
    <property type="match status" value="1"/>
</dbReference>
<evidence type="ECO:0000256" key="5">
    <source>
        <dbReference type="ARBA" id="ARBA00022801"/>
    </source>
</evidence>
<keyword evidence="10" id="KW-0539">Nucleus</keyword>
<evidence type="ECO:0000256" key="2">
    <source>
        <dbReference type="ARBA" id="ARBA00007025"/>
    </source>
</evidence>
<evidence type="ECO:0000256" key="12">
    <source>
        <dbReference type="SAM" id="MobiDB-lite"/>
    </source>
</evidence>
<keyword evidence="5" id="KW-0378">Hydrolase</keyword>
<dbReference type="SMART" id="SM00487">
    <property type="entry name" value="DEXDc"/>
    <property type="match status" value="1"/>
</dbReference>
<gene>
    <name evidence="15" type="ORF">CVLEPA_LOCUS1369</name>
</gene>
<feature type="compositionally biased region" description="Low complexity" evidence="12">
    <location>
        <begin position="1068"/>
        <end position="1077"/>
    </location>
</feature>
<comment type="subcellular location">
    <subcellularLocation>
        <location evidence="1">Nucleus</location>
    </subcellularLocation>
</comment>
<dbReference type="CDD" id="cd18000">
    <property type="entry name" value="DEXHc_ERCC6"/>
    <property type="match status" value="1"/>
</dbReference>
<accession>A0ABP0EY55</accession>
<name>A0ABP0EY55_CLALP</name>
<feature type="compositionally biased region" description="Basic and acidic residues" evidence="12">
    <location>
        <begin position="261"/>
        <end position="272"/>
    </location>
</feature>
<evidence type="ECO:0000256" key="11">
    <source>
        <dbReference type="SAM" id="Coils"/>
    </source>
</evidence>
<keyword evidence="7" id="KW-0067">ATP-binding</keyword>
<dbReference type="InterPro" id="IPR038718">
    <property type="entry name" value="SNF2-like_sf"/>
</dbReference>